<evidence type="ECO:0000313" key="3">
    <source>
        <dbReference type="Proteomes" id="UP000655420"/>
    </source>
</evidence>
<protein>
    <submittedName>
        <fullName evidence="2">Transglutaminase family protein</fullName>
    </submittedName>
</protein>
<gene>
    <name evidence="2" type="ORF">H0I76_17970</name>
</gene>
<dbReference type="InterPro" id="IPR002931">
    <property type="entry name" value="Transglutaminase-like"/>
</dbReference>
<dbReference type="Proteomes" id="UP000655420">
    <property type="component" value="Unassembled WGS sequence"/>
</dbReference>
<dbReference type="PANTHER" id="PTHR33490">
    <property type="entry name" value="BLR5614 PROTEIN-RELATED"/>
    <property type="match status" value="1"/>
</dbReference>
<dbReference type="InterPro" id="IPR038765">
    <property type="entry name" value="Papain-like_cys_pep_sf"/>
</dbReference>
<dbReference type="SUPFAM" id="SSF54001">
    <property type="entry name" value="Cysteine proteinases"/>
    <property type="match status" value="1"/>
</dbReference>
<evidence type="ECO:0000313" key="2">
    <source>
        <dbReference type="EMBL" id="MBK0401089.1"/>
    </source>
</evidence>
<keyword evidence="3" id="KW-1185">Reference proteome</keyword>
<dbReference type="InterPro" id="IPR013589">
    <property type="entry name" value="Bac_transglu_N"/>
</dbReference>
<dbReference type="AlphaFoldDB" id="A0A8J7M9B5"/>
<accession>A0A8J7M9B5</accession>
<proteinExistence type="predicted"/>
<dbReference type="SMART" id="SM00460">
    <property type="entry name" value="TGc"/>
    <property type="match status" value="1"/>
</dbReference>
<evidence type="ECO:0000259" key="1">
    <source>
        <dbReference type="SMART" id="SM00460"/>
    </source>
</evidence>
<dbReference type="Gene3D" id="3.10.620.30">
    <property type="match status" value="1"/>
</dbReference>
<feature type="domain" description="Transglutaminase-like" evidence="1">
    <location>
        <begin position="177"/>
        <end position="247"/>
    </location>
</feature>
<dbReference type="Pfam" id="PF08379">
    <property type="entry name" value="Bact_transglu_N"/>
    <property type="match status" value="1"/>
</dbReference>
<name>A0A8J7M9B5_9RHOB</name>
<reference evidence="2" key="1">
    <citation type="submission" date="2020-12" db="EMBL/GenBank/DDBJ databases">
        <title>Bacterial taxonomy.</title>
        <authorList>
            <person name="Pan X."/>
        </authorList>
    </citation>
    <scope>NUCLEOTIDE SEQUENCE</scope>
    <source>
        <strain evidence="2">M0105</strain>
    </source>
</reference>
<organism evidence="2 3">
    <name type="scientific">Thermohalobaculum xanthum</name>
    <dbReference type="NCBI Taxonomy" id="2753746"/>
    <lineage>
        <taxon>Bacteria</taxon>
        <taxon>Pseudomonadati</taxon>
        <taxon>Pseudomonadota</taxon>
        <taxon>Alphaproteobacteria</taxon>
        <taxon>Rhodobacterales</taxon>
        <taxon>Paracoccaceae</taxon>
        <taxon>Thermohalobaculum</taxon>
    </lineage>
</organism>
<dbReference type="EMBL" id="JAEHHL010000014">
    <property type="protein sequence ID" value="MBK0401089.1"/>
    <property type="molecule type" value="Genomic_DNA"/>
</dbReference>
<dbReference type="RefSeq" id="WP_200613196.1">
    <property type="nucleotide sequence ID" value="NZ_JAEHHL010000014.1"/>
</dbReference>
<comment type="caution">
    <text evidence="2">The sequence shown here is derived from an EMBL/GenBank/DDBJ whole genome shotgun (WGS) entry which is preliminary data.</text>
</comment>
<dbReference type="Pfam" id="PF01841">
    <property type="entry name" value="Transglut_core"/>
    <property type="match status" value="1"/>
</dbReference>
<sequence>MIYDVTHRTVYDYVESAAFSQHLLRLTPRDTNGQRVLSSRISLDPRPDEIVLERDMFGNLAHAATVSRPHGRFEIVAISRVERQSPSAFIFEASSPWEDVRAIATGAAAGPVPDDVAPFAFPTALTTANEEIEDWARDCFAPGRPVLAAAAALSARIHAEFDYVPGATAADTLPAESFAARRGVCQDFAHVMLAALRARRLPARYVSGYLRTIPPAGQPRLAGADASHAWVAVWDPALDWVEFDPTNNMIPGEDHITLAWGRDYSDVSPVSGIVVGAGAQSLHVGVDVMPAGG</sequence>
<dbReference type="PANTHER" id="PTHR33490:SF7">
    <property type="entry name" value="BLR2979 PROTEIN"/>
    <property type="match status" value="1"/>
</dbReference>